<proteinExistence type="predicted"/>
<evidence type="ECO:0000256" key="1">
    <source>
        <dbReference type="SAM" id="MobiDB-lite"/>
    </source>
</evidence>
<accession>A0ABQ6MYW4</accession>
<keyword evidence="2" id="KW-1133">Transmembrane helix</keyword>
<dbReference type="EMBL" id="BRYB01003410">
    <property type="protein sequence ID" value="GMI36123.1"/>
    <property type="molecule type" value="Genomic_DNA"/>
</dbReference>
<reference evidence="3 4" key="1">
    <citation type="journal article" date="2023" name="Commun. Biol.">
        <title>Genome analysis of Parmales, the sister group of diatoms, reveals the evolutionary specialization of diatoms from phago-mixotrophs to photoautotrophs.</title>
        <authorList>
            <person name="Ban H."/>
            <person name="Sato S."/>
            <person name="Yoshikawa S."/>
            <person name="Yamada K."/>
            <person name="Nakamura Y."/>
            <person name="Ichinomiya M."/>
            <person name="Sato N."/>
            <person name="Blanc-Mathieu R."/>
            <person name="Endo H."/>
            <person name="Kuwata A."/>
            <person name="Ogata H."/>
        </authorList>
    </citation>
    <scope>NUCLEOTIDE SEQUENCE [LARGE SCALE GENOMIC DNA]</scope>
</reference>
<feature type="transmembrane region" description="Helical" evidence="2">
    <location>
        <begin position="159"/>
        <end position="181"/>
    </location>
</feature>
<organism evidence="3 4">
    <name type="scientific">Tetraparma gracilis</name>
    <dbReference type="NCBI Taxonomy" id="2962635"/>
    <lineage>
        <taxon>Eukaryota</taxon>
        <taxon>Sar</taxon>
        <taxon>Stramenopiles</taxon>
        <taxon>Ochrophyta</taxon>
        <taxon>Bolidophyceae</taxon>
        <taxon>Parmales</taxon>
        <taxon>Triparmaceae</taxon>
        <taxon>Tetraparma</taxon>
    </lineage>
</organism>
<evidence type="ECO:0000313" key="4">
    <source>
        <dbReference type="Proteomes" id="UP001165060"/>
    </source>
</evidence>
<feature type="transmembrane region" description="Helical" evidence="2">
    <location>
        <begin position="6"/>
        <end position="25"/>
    </location>
</feature>
<feature type="compositionally biased region" description="Acidic residues" evidence="1">
    <location>
        <begin position="42"/>
        <end position="54"/>
    </location>
</feature>
<sequence length="199" mass="21540">FFIVTIVRVICLSVEVGCLNAAVAIHEEAYRMSMKVWPKFEDDGDSDDDDDGEEEAGKAAEEDSQQQLATEGFEDGSQQHLANEGAGSQQQLAAKDGTQQQLAKEGSKVAFVEPDPEPARAPSLRPSLRKSKLIAGQLTHASNVTAAAASVFADVSFKFIIVSFLLAVDSCMVGVIAMNWFPVKEGITVDRDGEKWFQT</sequence>
<keyword evidence="2" id="KW-0812">Transmembrane</keyword>
<dbReference type="Proteomes" id="UP001165060">
    <property type="component" value="Unassembled WGS sequence"/>
</dbReference>
<evidence type="ECO:0000313" key="3">
    <source>
        <dbReference type="EMBL" id="GMI36123.1"/>
    </source>
</evidence>
<feature type="non-terminal residue" evidence="3">
    <location>
        <position position="1"/>
    </location>
</feature>
<name>A0ABQ6MYW4_9STRA</name>
<gene>
    <name evidence="3" type="ORF">TeGR_g14823</name>
</gene>
<comment type="caution">
    <text evidence="3">The sequence shown here is derived from an EMBL/GenBank/DDBJ whole genome shotgun (WGS) entry which is preliminary data.</text>
</comment>
<evidence type="ECO:0000256" key="2">
    <source>
        <dbReference type="SAM" id="Phobius"/>
    </source>
</evidence>
<keyword evidence="2" id="KW-0472">Membrane</keyword>
<feature type="region of interest" description="Disordered" evidence="1">
    <location>
        <begin position="41"/>
        <end position="75"/>
    </location>
</feature>
<protein>
    <submittedName>
        <fullName evidence="3">Uncharacterized protein</fullName>
    </submittedName>
</protein>
<keyword evidence="4" id="KW-1185">Reference proteome</keyword>